<dbReference type="Gene3D" id="1.10.1200.10">
    <property type="entry name" value="ACP-like"/>
    <property type="match status" value="1"/>
</dbReference>
<dbReference type="EMBL" id="JXMS01000018">
    <property type="protein sequence ID" value="OBQ50145.1"/>
    <property type="molecule type" value="Genomic_DNA"/>
</dbReference>
<evidence type="ECO:0000259" key="1">
    <source>
        <dbReference type="PROSITE" id="PS50075"/>
    </source>
</evidence>
<dbReference type="InterPro" id="IPR036736">
    <property type="entry name" value="ACP-like_sf"/>
</dbReference>
<name>A0A1B7XBK6_9BACT</name>
<evidence type="ECO:0000313" key="2">
    <source>
        <dbReference type="EMBL" id="OBQ50145.1"/>
    </source>
</evidence>
<feature type="domain" description="Carrier" evidence="1">
    <location>
        <begin position="1"/>
        <end position="80"/>
    </location>
</feature>
<dbReference type="AlphaFoldDB" id="A0A1B7XBK6"/>
<keyword evidence="3" id="KW-1185">Reference proteome</keyword>
<dbReference type="NCBIfam" id="NF003757">
    <property type="entry name" value="PRK05350.1"/>
    <property type="match status" value="1"/>
</dbReference>
<dbReference type="Pfam" id="PF00550">
    <property type="entry name" value="PP-binding"/>
    <property type="match status" value="1"/>
</dbReference>
<comment type="caution">
    <text evidence="2">The sequence shown here is derived from an EMBL/GenBank/DDBJ whole genome shotgun (WGS) entry which is preliminary data.</text>
</comment>
<proteinExistence type="predicted"/>
<dbReference type="Proteomes" id="UP000091979">
    <property type="component" value="Unassembled WGS sequence"/>
</dbReference>
<evidence type="ECO:0000313" key="3">
    <source>
        <dbReference type="Proteomes" id="UP000091979"/>
    </source>
</evidence>
<dbReference type="PATRIC" id="fig|1560234.3.peg.1010"/>
<gene>
    <name evidence="2" type="ORF">SP90_10775</name>
</gene>
<sequence length="84" mass="9639">MTKEEIIAITNKAISDEFEFELEDMVPTAHLYEDLGLDSLDAVDLVLVLEKAFGVKLRNQPEVKEVRTLEDIYQLIMQLQQTAE</sequence>
<dbReference type="PROSITE" id="PS50075">
    <property type="entry name" value="CARRIER"/>
    <property type="match status" value="1"/>
</dbReference>
<dbReference type="STRING" id="1560234.SP90_10775"/>
<dbReference type="InterPro" id="IPR009081">
    <property type="entry name" value="PP-bd_ACP"/>
</dbReference>
<accession>A0A1B7XBK6</accession>
<dbReference type="OrthoDB" id="3392378at2"/>
<dbReference type="SUPFAM" id="SSF47336">
    <property type="entry name" value="ACP-like"/>
    <property type="match status" value="1"/>
</dbReference>
<organism evidence="2 3">
    <name type="scientific">Halodesulfovibrio spirochaetisodalis</name>
    <dbReference type="NCBI Taxonomy" id="1560234"/>
    <lineage>
        <taxon>Bacteria</taxon>
        <taxon>Pseudomonadati</taxon>
        <taxon>Thermodesulfobacteriota</taxon>
        <taxon>Desulfovibrionia</taxon>
        <taxon>Desulfovibrionales</taxon>
        <taxon>Desulfovibrionaceae</taxon>
        <taxon>Halodesulfovibrio</taxon>
    </lineage>
</organism>
<protein>
    <submittedName>
        <fullName evidence="2">Acyl carrier protein</fullName>
    </submittedName>
</protein>
<reference evidence="2 3" key="1">
    <citation type="submission" date="2015-01" db="EMBL/GenBank/DDBJ databases">
        <title>Desulfovibrio sp. JC271 draft genome sequence.</title>
        <authorList>
            <person name="Shivani Y."/>
            <person name="Subhash Y."/>
            <person name="Sasikala C."/>
            <person name="Ramana C.V."/>
        </authorList>
    </citation>
    <scope>NUCLEOTIDE SEQUENCE [LARGE SCALE GENOMIC DNA]</scope>
    <source>
        <strain evidence="2 3">JC271</strain>
    </source>
</reference>